<dbReference type="AlphaFoldDB" id="A0AAV5B3L2"/>
<gene>
    <name evidence="1" type="ORF">ATOP_10660</name>
</gene>
<evidence type="ECO:0000313" key="1">
    <source>
        <dbReference type="EMBL" id="GJM55411.1"/>
    </source>
</evidence>
<dbReference type="Proteomes" id="UP001055025">
    <property type="component" value="Unassembled WGS sequence"/>
</dbReference>
<organism evidence="1 2">
    <name type="scientific">Granulimonas faecalis</name>
    <dbReference type="NCBI Taxonomy" id="2894155"/>
    <lineage>
        <taxon>Bacteria</taxon>
        <taxon>Bacillati</taxon>
        <taxon>Actinomycetota</taxon>
        <taxon>Coriobacteriia</taxon>
        <taxon>Coriobacteriales</taxon>
        <taxon>Kribbibacteriaceae</taxon>
        <taxon>Granulimonas</taxon>
    </lineage>
</organism>
<reference evidence="1" key="1">
    <citation type="journal article" date="2022" name="Int. J. Syst. Evol. Microbiol.">
        <title>Granulimonas faecalis gen. nov., sp. nov., and Leptogranulimonas caecicola gen. nov., sp. nov., novel lactate-producing Atopobiaceae bacteria isolated from mouse intestines, and an emended description of the family Atopobiaceae.</title>
        <authorList>
            <person name="Morinaga K."/>
            <person name="Kusada H."/>
            <person name="Sakamoto S."/>
            <person name="Murakami T."/>
            <person name="Toyoda A."/>
            <person name="Mori H."/>
            <person name="Meng X.Y."/>
            <person name="Takashino M."/>
            <person name="Murotomi K."/>
            <person name="Tamaki H."/>
        </authorList>
    </citation>
    <scope>NUCLEOTIDE SEQUENCE</scope>
    <source>
        <strain evidence="1">OPF53</strain>
    </source>
</reference>
<protein>
    <submittedName>
        <fullName evidence="1">Uncharacterized protein</fullName>
    </submittedName>
</protein>
<name>A0AAV5B3L2_9ACTN</name>
<comment type="caution">
    <text evidence="1">The sequence shown here is derived from an EMBL/GenBank/DDBJ whole genome shotgun (WGS) entry which is preliminary data.</text>
</comment>
<accession>A0AAV5B3L2</accession>
<dbReference type="EMBL" id="BQKC01000001">
    <property type="protein sequence ID" value="GJM55411.1"/>
    <property type="molecule type" value="Genomic_DNA"/>
</dbReference>
<keyword evidence="2" id="KW-1185">Reference proteome</keyword>
<proteinExistence type="predicted"/>
<sequence>MANPASTFSSLKEVLDAGRDATAATDAPVRLAVELVGGAPADTVAALKAALVPETPHGMVHVGRLVHGAPVVVNPEADACVIVCGDDAPLAAGAARGWAKAGVPVCLVGRGASAVPEVGLVGGAPVGSVADADAGRAVRGFGEWLSRATDKAWAVAANFPFCRRPLAEEEVLSCAAANAGVGAVEFVRGADFPVMCATESSMVMRIASMYGAPTGAARVPELLLVVLGGMAMRAVARRGSRLLPKGAWAVKGGVGWLGTWLTGQAVIWRFEEAEEFDRRAAWVRDRVGEAARAAADRAAALTGAIVEVEPGALYTEPGTRSVVPVDVVDVVQAPSGRSWFEVGGNAGAGR</sequence>
<dbReference type="RefSeq" id="WP_135977297.1">
    <property type="nucleotide sequence ID" value="NZ_BQKC01000001.1"/>
</dbReference>
<evidence type="ECO:0000313" key="2">
    <source>
        <dbReference type="Proteomes" id="UP001055025"/>
    </source>
</evidence>